<proteinExistence type="predicted"/>
<gene>
    <name evidence="2" type="ORF">PB01_11025</name>
</gene>
<reference evidence="2 3" key="1">
    <citation type="submission" date="2018-07" db="EMBL/GenBank/DDBJ databases">
        <title>Complete genome sequence of Psychrobacillus sp. PB01, isolated from iceberg, and comparative genome analysis of Psychrobacillus strains.</title>
        <authorList>
            <person name="Lee P.C."/>
        </authorList>
    </citation>
    <scope>NUCLEOTIDE SEQUENCE [LARGE SCALE GENOMIC DNA]</scope>
    <source>
        <strain evidence="2 3">PB01</strain>
    </source>
</reference>
<organism evidence="2 3">
    <name type="scientific">Psychrobacillus glaciei</name>
    <dbReference type="NCBI Taxonomy" id="2283160"/>
    <lineage>
        <taxon>Bacteria</taxon>
        <taxon>Bacillati</taxon>
        <taxon>Bacillota</taxon>
        <taxon>Bacilli</taxon>
        <taxon>Bacillales</taxon>
        <taxon>Bacillaceae</taxon>
        <taxon>Psychrobacillus</taxon>
    </lineage>
</organism>
<dbReference type="OrthoDB" id="9791752at2"/>
<dbReference type="RefSeq" id="WP_151702028.1">
    <property type="nucleotide sequence ID" value="NZ_CP031223.1"/>
</dbReference>
<name>A0A5J6SUA9_9BACI</name>
<evidence type="ECO:0000313" key="2">
    <source>
        <dbReference type="EMBL" id="QFG01170.1"/>
    </source>
</evidence>
<sequence length="51" mass="5740">MGNRSLVYSSALGKIILANLTLITQTDILRKLNFAKAKDQTFNDAHLFVHH</sequence>
<dbReference type="Proteomes" id="UP000325517">
    <property type="component" value="Chromosome"/>
</dbReference>
<keyword evidence="3" id="KW-1185">Reference proteome</keyword>
<dbReference type="KEGG" id="psyo:PB01_11025"/>
<accession>A0A5J6SUA9</accession>
<evidence type="ECO:0000313" key="3">
    <source>
        <dbReference type="Proteomes" id="UP000325517"/>
    </source>
</evidence>
<dbReference type="EMBL" id="CP031223">
    <property type="protein sequence ID" value="QFG01170.1"/>
    <property type="molecule type" value="Genomic_DNA"/>
</dbReference>
<dbReference type="AlphaFoldDB" id="A0A5J6SUA9"/>
<keyword evidence="1" id="KW-1133">Transmembrane helix</keyword>
<evidence type="ECO:0000256" key="1">
    <source>
        <dbReference type="SAM" id="Phobius"/>
    </source>
</evidence>
<feature type="transmembrane region" description="Helical" evidence="1">
    <location>
        <begin position="6"/>
        <end position="24"/>
    </location>
</feature>
<keyword evidence="1" id="KW-0472">Membrane</keyword>
<keyword evidence="1" id="KW-0812">Transmembrane</keyword>
<protein>
    <submittedName>
        <fullName evidence="2">Uncharacterized protein</fullName>
    </submittedName>
</protein>